<dbReference type="InterPro" id="IPR019734">
    <property type="entry name" value="TPR_rpt"/>
</dbReference>
<dbReference type="SUPFAM" id="SSF52540">
    <property type="entry name" value="P-loop containing nucleoside triphosphate hydrolases"/>
    <property type="match status" value="1"/>
</dbReference>
<dbReference type="InterPro" id="IPR027417">
    <property type="entry name" value="P-loop_NTPase"/>
</dbReference>
<evidence type="ECO:0000259" key="3">
    <source>
        <dbReference type="Pfam" id="PF23914"/>
    </source>
</evidence>
<dbReference type="EMBL" id="JACHWZ010000012">
    <property type="protein sequence ID" value="MBB3062011.1"/>
    <property type="molecule type" value="Genomic_DNA"/>
</dbReference>
<comment type="caution">
    <text evidence="4">The sequence shown here is derived from an EMBL/GenBank/DDBJ whole genome shotgun (WGS) entry which is preliminary data.</text>
</comment>
<dbReference type="RefSeq" id="WP_183460912.1">
    <property type="nucleotide sequence ID" value="NZ_JACHWZ010000012.1"/>
</dbReference>
<gene>
    <name evidence="4" type="ORF">FHS09_002854</name>
</gene>
<feature type="repeat" description="TPR" evidence="2">
    <location>
        <begin position="276"/>
        <end position="309"/>
    </location>
</feature>
<dbReference type="SMART" id="SM00028">
    <property type="entry name" value="TPR"/>
    <property type="match status" value="8"/>
</dbReference>
<feature type="domain" description="Cytochrome c-type biogenesis protein H TPR" evidence="3">
    <location>
        <begin position="164"/>
        <end position="276"/>
    </location>
</feature>
<dbReference type="PANTHER" id="PTHR12788:SF10">
    <property type="entry name" value="PROTEIN-TYROSINE SULFOTRANSFERASE"/>
    <property type="match status" value="1"/>
</dbReference>
<dbReference type="Pfam" id="PF13469">
    <property type="entry name" value="Sulfotransfer_3"/>
    <property type="match status" value="1"/>
</dbReference>
<reference evidence="4 5" key="1">
    <citation type="submission" date="2020-08" db="EMBL/GenBank/DDBJ databases">
        <title>Genomic Encyclopedia of Type Strains, Phase III (KMG-III): the genomes of soil and plant-associated and newly described type strains.</title>
        <authorList>
            <person name="Whitman W."/>
        </authorList>
    </citation>
    <scope>NUCLEOTIDE SEQUENCE [LARGE SCALE GENOMIC DNA]</scope>
    <source>
        <strain evidence="4 5">CECT 8799</strain>
    </source>
</reference>
<evidence type="ECO:0000313" key="4">
    <source>
        <dbReference type="EMBL" id="MBB3062011.1"/>
    </source>
</evidence>
<dbReference type="PANTHER" id="PTHR12788">
    <property type="entry name" value="PROTEIN-TYROSINE SULFOTRANSFERASE 2"/>
    <property type="match status" value="1"/>
</dbReference>
<name>A0A7W4WD27_9GAMM</name>
<organism evidence="4 5">
    <name type="scientific">Microbulbifer rhizosphaerae</name>
    <dbReference type="NCBI Taxonomy" id="1562603"/>
    <lineage>
        <taxon>Bacteria</taxon>
        <taxon>Pseudomonadati</taxon>
        <taxon>Pseudomonadota</taxon>
        <taxon>Gammaproteobacteria</taxon>
        <taxon>Cellvibrionales</taxon>
        <taxon>Microbulbiferaceae</taxon>
        <taxon>Microbulbifer</taxon>
    </lineage>
</organism>
<dbReference type="Gene3D" id="1.25.40.10">
    <property type="entry name" value="Tetratricopeptide repeat domain"/>
    <property type="match status" value="2"/>
</dbReference>
<sequence length="664" mass="75839">MQSEQPESVLSSIQQKIQAGQFDSALADLSQHLAQNPDETEALYMSAVCHRYQGSFEAALACLARVKALAPDHGRAHQEEGHLYRRMGALDEALAAYGRACQINPVLEASWRAQWEILHQQGREAEAIPIRAQLERLRKLPKVLVAVTDLIAQGKLQKAEKLCRQFLEKVPHHIEAMRLLADIGLRLGVLEDAEFLLESAVQFSPDNVQVRMDYIQALRKRQKFQKALNEAKRLLDQAPDNVQFKSLFAIESLQVGDYAAALRVFDQILDRVPGDANTLTSKGHALKTCGRFDEAVGCYKAALASRPHHGEAYFSLANLKVYTFSDREVDQMLQLEQTANLTHMQRVYLCFALGKAYEDREEYELAFEYYSRGNQLKKAQSRYRAEQLTEDMQAQHRVCTRALFESRASTGHPAPDPIFIVGLPRAGSTLLEQILSSHSQVDGTLELPNILSLSQRLRRLSREGQEAGYPEILQHLSDAELAQLGEEYLRDTRIHRQGAPFFIDKMPNNFRHIGLIKLILPNAKIIDARRHPMACCFSGYKQLFAEGQEFSYDLRDLGQYYRDYVELMDHWDAVLPGFVLRVQHEDVVADLETQVRRMLEFCQLPFEQACLEFHKTERNVRTPSSEQVRQPIYRSAVEQWRHFEPWLSPLKETLSASVLARCDH</sequence>
<evidence type="ECO:0000256" key="1">
    <source>
        <dbReference type="ARBA" id="ARBA00022679"/>
    </source>
</evidence>
<dbReference type="Proteomes" id="UP000535937">
    <property type="component" value="Unassembled WGS sequence"/>
</dbReference>
<dbReference type="Gene3D" id="3.40.50.300">
    <property type="entry name" value="P-loop containing nucleotide triphosphate hydrolases"/>
    <property type="match status" value="1"/>
</dbReference>
<dbReference type="InterPro" id="IPR026634">
    <property type="entry name" value="TPST-like"/>
</dbReference>
<keyword evidence="1" id="KW-0808">Transferase</keyword>
<dbReference type="Pfam" id="PF13432">
    <property type="entry name" value="TPR_16"/>
    <property type="match status" value="1"/>
</dbReference>
<accession>A0A7W4WD27</accession>
<dbReference type="AlphaFoldDB" id="A0A7W4WD27"/>
<dbReference type="InterPro" id="IPR011990">
    <property type="entry name" value="TPR-like_helical_dom_sf"/>
</dbReference>
<dbReference type="Pfam" id="PF14559">
    <property type="entry name" value="TPR_19"/>
    <property type="match status" value="1"/>
</dbReference>
<evidence type="ECO:0000256" key="2">
    <source>
        <dbReference type="PROSITE-ProRule" id="PRU00339"/>
    </source>
</evidence>
<dbReference type="SUPFAM" id="SSF48452">
    <property type="entry name" value="TPR-like"/>
    <property type="match status" value="1"/>
</dbReference>
<keyword evidence="5" id="KW-1185">Reference proteome</keyword>
<dbReference type="Pfam" id="PF23914">
    <property type="entry name" value="TPR_CcmH_CycH"/>
    <property type="match status" value="1"/>
</dbReference>
<dbReference type="GO" id="GO:0008476">
    <property type="term" value="F:protein-tyrosine sulfotransferase activity"/>
    <property type="evidence" value="ECO:0007669"/>
    <property type="project" value="InterPro"/>
</dbReference>
<evidence type="ECO:0000313" key="5">
    <source>
        <dbReference type="Proteomes" id="UP000535937"/>
    </source>
</evidence>
<dbReference type="InterPro" id="IPR056413">
    <property type="entry name" value="TPR_CcmH_CycH"/>
</dbReference>
<feature type="repeat" description="TPR" evidence="2">
    <location>
        <begin position="74"/>
        <end position="107"/>
    </location>
</feature>
<proteinExistence type="predicted"/>
<protein>
    <submittedName>
        <fullName evidence="4">Tetratricopeptide (TPR) repeat protein</fullName>
    </submittedName>
</protein>
<dbReference type="PROSITE" id="PS50005">
    <property type="entry name" value="TPR"/>
    <property type="match status" value="2"/>
</dbReference>
<keyword evidence="2" id="KW-0802">TPR repeat</keyword>